<accession>A0A2Z4AQS8</accession>
<dbReference type="Pfam" id="PF07676">
    <property type="entry name" value="PD40"/>
    <property type="match status" value="3"/>
</dbReference>
<name>A0A2Z4AQS8_9BACT</name>
<dbReference type="EMBL" id="CP029803">
    <property type="protein sequence ID" value="AWT60292.1"/>
    <property type="molecule type" value="Genomic_DNA"/>
</dbReference>
<dbReference type="InterPro" id="IPR011042">
    <property type="entry name" value="6-blade_b-propeller_TolB-like"/>
</dbReference>
<dbReference type="PANTHER" id="PTHR36842">
    <property type="entry name" value="PROTEIN TOLB HOMOLOG"/>
    <property type="match status" value="1"/>
</dbReference>
<evidence type="ECO:0000313" key="3">
    <source>
        <dbReference type="Proteomes" id="UP000247465"/>
    </source>
</evidence>
<evidence type="ECO:0000313" key="2">
    <source>
        <dbReference type="EMBL" id="AWT60292.1"/>
    </source>
</evidence>
<dbReference type="AlphaFoldDB" id="A0A2Z4AQS8"/>
<proteinExistence type="inferred from homology"/>
<sequence length="417" mass="46099">MRRLDEISIIPFPMLRISLLACIGLFQVNWLGADELTQGFNLGVINRESQRKTIEVEITADSDWVVSLVSKAFSSHGGYGLQRSGQSDFEFRFSIFENNQVELTVLSGSPATILFQKRVSGTNLTQAVLKAADLAVRKTSGNPGYFAGKLVWVGDQTGSPEVYISDLFFVNVVRVTKDGAKCLSPNLSPDGRSVLFTSYYPNGFPDIYKTDLRTRRRELFMGFKGSNTGATFNPRGTEIALILSSVGNAELYICDLSGTHIRRLTNSRNAVEADPTWAPNGRTIAFTSDRLGSPQLFRVSITGGRPERIPTNISGICAEPAWNPVHPNQIAFTILQGRRFKIALYDMAESRTKVITRGGGDAVEPTWLNDGRHIVYTAGKGKKRGLVLLDSQTGRSTELHRRGQGKIFQPHFVYPFP</sequence>
<reference evidence="2 3" key="1">
    <citation type="submission" date="2018-06" db="EMBL/GenBank/DDBJ databases">
        <title>Draft Genome Sequence of a Novel Marine Bacterium Related to the Verrucomicrobia.</title>
        <authorList>
            <person name="Vosseberg J."/>
            <person name="Martijn J."/>
            <person name="Ettema T.J.G."/>
        </authorList>
    </citation>
    <scope>NUCLEOTIDE SEQUENCE [LARGE SCALE GENOMIC DNA]</scope>
    <source>
        <strain evidence="2">TARA_B100001123</strain>
    </source>
</reference>
<evidence type="ECO:0000256" key="1">
    <source>
        <dbReference type="ARBA" id="ARBA00009820"/>
    </source>
</evidence>
<dbReference type="KEGG" id="mtar:DF168_01498"/>
<gene>
    <name evidence="2" type="primary">tolB</name>
    <name evidence="2" type="ORF">DF168_01498</name>
</gene>
<dbReference type="SUPFAM" id="SSF69304">
    <property type="entry name" value="Tricorn protease N-terminal domain"/>
    <property type="match status" value="1"/>
</dbReference>
<dbReference type="Gene3D" id="2.120.10.30">
    <property type="entry name" value="TolB, C-terminal domain"/>
    <property type="match status" value="1"/>
</dbReference>
<dbReference type="Proteomes" id="UP000247465">
    <property type="component" value="Chromosome"/>
</dbReference>
<dbReference type="InterPro" id="IPR011659">
    <property type="entry name" value="WD40"/>
</dbReference>
<protein>
    <submittedName>
        <fullName evidence="2">Protein TolB</fullName>
    </submittedName>
</protein>
<organism evidence="2 3">
    <name type="scientific">Candidatus Moanibacter tarae</name>
    <dbReference type="NCBI Taxonomy" id="2200854"/>
    <lineage>
        <taxon>Bacteria</taxon>
        <taxon>Pseudomonadati</taxon>
        <taxon>Verrucomicrobiota</taxon>
        <taxon>Opitutia</taxon>
        <taxon>Puniceicoccales</taxon>
        <taxon>Puniceicoccales incertae sedis</taxon>
        <taxon>Candidatus Moanibacter</taxon>
    </lineage>
</organism>
<dbReference type="PANTHER" id="PTHR36842:SF1">
    <property type="entry name" value="PROTEIN TOLB"/>
    <property type="match status" value="1"/>
</dbReference>
<comment type="similarity">
    <text evidence="1">Belongs to the TolB family.</text>
</comment>